<dbReference type="KEGG" id="rsa:RSal33209_0605"/>
<protein>
    <submittedName>
        <fullName evidence="2">Uncharacterized protein</fullName>
    </submittedName>
</protein>
<sequence length="96" mass="11110">MTFFPYDGSKNVQVDWDRRRPTSRRSNHRLRGRSATGRWQLNHTGLRTQLASDRWRGMDHPRTYECLCKDSVGAGTSNFPAMTLAIGLRRPNFSVK</sequence>
<organism evidence="2 3">
    <name type="scientific">Renibacterium salmoninarum (strain ATCC 33209 / DSM 20767 / JCM 11484 / NBRC 15589 / NCIMB 2235)</name>
    <dbReference type="NCBI Taxonomy" id="288705"/>
    <lineage>
        <taxon>Bacteria</taxon>
        <taxon>Bacillati</taxon>
        <taxon>Actinomycetota</taxon>
        <taxon>Actinomycetes</taxon>
        <taxon>Micrococcales</taxon>
        <taxon>Micrococcaceae</taxon>
        <taxon>Renibacterium</taxon>
    </lineage>
</organism>
<gene>
    <name evidence="2" type="ordered locus">RSal33209_0605</name>
</gene>
<dbReference type="STRING" id="288705.RSal33209_0605"/>
<dbReference type="AlphaFoldDB" id="A9WLF5"/>
<dbReference type="HOGENOM" id="CLU_2357703_0_0_11"/>
<dbReference type="Proteomes" id="UP000002007">
    <property type="component" value="Chromosome"/>
</dbReference>
<reference evidence="3" key="1">
    <citation type="journal article" date="2008" name="J. Bacteriol.">
        <title>Genome sequence of the fish pathogen Renibacterium salmoninarum suggests reductive evolution away from an environmental Arthrobacter ancestor.</title>
        <authorList>
            <person name="Wiens G.D."/>
            <person name="Rockey D.D."/>
            <person name="Wu Z."/>
            <person name="Chang J."/>
            <person name="Levy R."/>
            <person name="Crane S."/>
            <person name="Chen D.S."/>
            <person name="Capri G.R."/>
            <person name="Burnett J.R."/>
            <person name="Sudheesh P.S."/>
            <person name="Schipma M.J."/>
            <person name="Burd H."/>
            <person name="Bhattacharyya A."/>
            <person name="Rhodes L.D."/>
            <person name="Kaul R."/>
            <person name="Strom M.S."/>
        </authorList>
    </citation>
    <scope>NUCLEOTIDE SEQUENCE [LARGE SCALE GENOMIC DNA]</scope>
    <source>
        <strain evidence="3">ATCC 33209 / DSM 20767 / JCM 11484 / NBRC 15589 / NCIMB 2235</strain>
    </source>
</reference>
<keyword evidence="3" id="KW-1185">Reference proteome</keyword>
<dbReference type="EMBL" id="CP000910">
    <property type="protein sequence ID" value="ABY22354.1"/>
    <property type="molecule type" value="Genomic_DNA"/>
</dbReference>
<proteinExistence type="predicted"/>
<accession>A9WLF5</accession>
<evidence type="ECO:0000313" key="3">
    <source>
        <dbReference type="Proteomes" id="UP000002007"/>
    </source>
</evidence>
<evidence type="ECO:0000313" key="2">
    <source>
        <dbReference type="EMBL" id="ABY22354.1"/>
    </source>
</evidence>
<feature type="compositionally biased region" description="Basic residues" evidence="1">
    <location>
        <begin position="21"/>
        <end position="32"/>
    </location>
</feature>
<feature type="region of interest" description="Disordered" evidence="1">
    <location>
        <begin position="15"/>
        <end position="35"/>
    </location>
</feature>
<evidence type="ECO:0000256" key="1">
    <source>
        <dbReference type="SAM" id="MobiDB-lite"/>
    </source>
</evidence>
<name>A9WLF5_RENSM</name>